<dbReference type="Gene3D" id="1.10.1670.10">
    <property type="entry name" value="Helix-hairpin-Helix base-excision DNA repair enzymes (C-terminal)"/>
    <property type="match status" value="1"/>
</dbReference>
<keyword evidence="14" id="KW-0255">Endonuclease</keyword>
<dbReference type="FunFam" id="1.10.1670.10:FF:000001">
    <property type="entry name" value="Endonuclease III"/>
    <property type="match status" value="1"/>
</dbReference>
<dbReference type="GO" id="GO:0003677">
    <property type="term" value="F:DNA binding"/>
    <property type="evidence" value="ECO:0007669"/>
    <property type="project" value="UniProtKB-UniRule"/>
</dbReference>
<gene>
    <name evidence="12" type="primary">nth</name>
    <name evidence="14" type="ORF">A3H26_01635</name>
</gene>
<dbReference type="STRING" id="1802630.A3H26_01635"/>
<keyword evidence="9 12" id="KW-0234">DNA repair</keyword>
<evidence type="ECO:0000256" key="10">
    <source>
        <dbReference type="ARBA" id="ARBA00023239"/>
    </source>
</evidence>
<keyword evidence="11 12" id="KW-0326">Glycosidase</keyword>
<comment type="cofactor">
    <cofactor evidence="12">
        <name>[4Fe-4S] cluster</name>
        <dbReference type="ChEBI" id="CHEBI:49883"/>
    </cofactor>
    <text evidence="12">Binds 1 [4Fe-4S] cluster.</text>
</comment>
<evidence type="ECO:0000256" key="5">
    <source>
        <dbReference type="ARBA" id="ARBA00022801"/>
    </source>
</evidence>
<dbReference type="Pfam" id="PF00730">
    <property type="entry name" value="HhH-GPD"/>
    <property type="match status" value="1"/>
</dbReference>
<dbReference type="InterPro" id="IPR003651">
    <property type="entry name" value="Endonuclease3_FeS-loop_motif"/>
</dbReference>
<dbReference type="Pfam" id="PF00633">
    <property type="entry name" value="HHH"/>
    <property type="match status" value="1"/>
</dbReference>
<comment type="function">
    <text evidence="12">DNA repair enzyme that has both DNA N-glycosylase activity and AP-lyase activity. The DNA N-glycosylase activity releases various damaged pyrimidines from DNA by cleaving the N-glycosidic bond, leaving an AP (apurinic/apyrimidinic) site. The AP-lyase activity cleaves the phosphodiester bond 3' to the AP site by a beta-elimination, leaving a 3'-terminal unsaturated sugar and a product with a terminal 5'-phosphate.</text>
</comment>
<name>A0A1F4VHK9_UNCKA</name>
<feature type="binding site" evidence="12">
    <location>
        <position position="196"/>
    </location>
    <ligand>
        <name>[4Fe-4S] cluster</name>
        <dbReference type="ChEBI" id="CHEBI:49883"/>
    </ligand>
</feature>
<evidence type="ECO:0000256" key="1">
    <source>
        <dbReference type="ARBA" id="ARBA00008343"/>
    </source>
</evidence>
<dbReference type="InterPro" id="IPR004035">
    <property type="entry name" value="Endouclease-III_FeS-bd_BS"/>
</dbReference>
<dbReference type="InterPro" id="IPR005759">
    <property type="entry name" value="Nth"/>
</dbReference>
<dbReference type="AlphaFoldDB" id="A0A1F4VHK9"/>
<dbReference type="InterPro" id="IPR011257">
    <property type="entry name" value="DNA_glycosylase"/>
</dbReference>
<accession>A0A1F4VHK9</accession>
<dbReference type="CDD" id="cd00056">
    <property type="entry name" value="ENDO3c"/>
    <property type="match status" value="1"/>
</dbReference>
<evidence type="ECO:0000256" key="6">
    <source>
        <dbReference type="ARBA" id="ARBA00023004"/>
    </source>
</evidence>
<dbReference type="GO" id="GO:0006285">
    <property type="term" value="P:base-excision repair, AP site formation"/>
    <property type="evidence" value="ECO:0007669"/>
    <property type="project" value="TreeGrafter"/>
</dbReference>
<protein>
    <recommendedName>
        <fullName evidence="12">Endonuclease III</fullName>
        <ecNumber evidence="12">4.2.99.18</ecNumber>
    </recommendedName>
    <alternativeName>
        <fullName evidence="12">DNA-(apurinic or apyrimidinic site) lyase</fullName>
    </alternativeName>
</protein>
<evidence type="ECO:0000256" key="9">
    <source>
        <dbReference type="ARBA" id="ARBA00023204"/>
    </source>
</evidence>
<comment type="similarity">
    <text evidence="1 12">Belongs to the Nth/MutY family.</text>
</comment>
<comment type="catalytic activity">
    <reaction evidence="12">
        <text>2'-deoxyribonucleotide-(2'-deoxyribose 5'-phosphate)-2'-deoxyribonucleotide-DNA = a 3'-end 2'-deoxyribonucleotide-(2,3-dehydro-2,3-deoxyribose 5'-phosphate)-DNA + a 5'-end 5'-phospho-2'-deoxyribonucleoside-DNA + H(+)</text>
        <dbReference type="Rhea" id="RHEA:66592"/>
        <dbReference type="Rhea" id="RHEA-COMP:13180"/>
        <dbReference type="Rhea" id="RHEA-COMP:16897"/>
        <dbReference type="Rhea" id="RHEA-COMP:17067"/>
        <dbReference type="ChEBI" id="CHEBI:15378"/>
        <dbReference type="ChEBI" id="CHEBI:136412"/>
        <dbReference type="ChEBI" id="CHEBI:157695"/>
        <dbReference type="ChEBI" id="CHEBI:167181"/>
        <dbReference type="EC" id="4.2.99.18"/>
    </reaction>
</comment>
<dbReference type="NCBIfam" id="TIGR01083">
    <property type="entry name" value="nth"/>
    <property type="match status" value="1"/>
</dbReference>
<dbReference type="InterPro" id="IPR003265">
    <property type="entry name" value="HhH-GPD_domain"/>
</dbReference>
<dbReference type="SMART" id="SM00478">
    <property type="entry name" value="ENDO3c"/>
    <property type="match status" value="1"/>
</dbReference>
<sequence length="221" mass="24626">MFDKKFAESIAKLLKTKYPDPKTELVHENEMQLAVSVMLSAQTTDKKVNEITSKLFKKYKTWEDFANANLTELQSDIRGVNFHLGKAKRLIKAGRVVTAEFKGVLPDTIEQLTKIPGVARKSANVIIQEIWNKAEGIVVDTHVTRVSNRLGLTKNQDAVKIEKDLMTQIPKEYWRNFSGAMVLHGRYVCTARKPKCGDCVLNKVCPSAFKSGGTLTAQAGG</sequence>
<dbReference type="InterPro" id="IPR000445">
    <property type="entry name" value="HhH_motif"/>
</dbReference>
<keyword evidence="14" id="KW-0540">Nuclease</keyword>
<dbReference type="SUPFAM" id="SSF48150">
    <property type="entry name" value="DNA-glycosylase"/>
    <property type="match status" value="1"/>
</dbReference>
<dbReference type="Gene3D" id="1.10.340.30">
    <property type="entry name" value="Hypothetical protein, domain 2"/>
    <property type="match status" value="1"/>
</dbReference>
<proteinExistence type="inferred from homology"/>
<dbReference type="GO" id="GO:0046872">
    <property type="term" value="F:metal ion binding"/>
    <property type="evidence" value="ECO:0007669"/>
    <property type="project" value="UniProtKB-KW"/>
</dbReference>
<dbReference type="GO" id="GO:0019104">
    <property type="term" value="F:DNA N-glycosylase activity"/>
    <property type="evidence" value="ECO:0007669"/>
    <property type="project" value="UniProtKB-UniRule"/>
</dbReference>
<dbReference type="InterPro" id="IPR023170">
    <property type="entry name" value="HhH_base_excis_C"/>
</dbReference>
<evidence type="ECO:0000256" key="7">
    <source>
        <dbReference type="ARBA" id="ARBA00023014"/>
    </source>
</evidence>
<dbReference type="PANTHER" id="PTHR10359">
    <property type="entry name" value="A/G-SPECIFIC ADENINE GLYCOSYLASE/ENDONUCLEASE III"/>
    <property type="match status" value="1"/>
</dbReference>
<dbReference type="EC" id="4.2.99.18" evidence="12"/>
<keyword evidence="2 12" id="KW-0004">4Fe-4S</keyword>
<dbReference type="HAMAP" id="MF_00942">
    <property type="entry name" value="Nth"/>
    <property type="match status" value="1"/>
</dbReference>
<dbReference type="EMBL" id="MEVN01000034">
    <property type="protein sequence ID" value="OGC56575.1"/>
    <property type="molecule type" value="Genomic_DNA"/>
</dbReference>
<evidence type="ECO:0000313" key="15">
    <source>
        <dbReference type="Proteomes" id="UP000177763"/>
    </source>
</evidence>
<dbReference type="PROSITE" id="PS00764">
    <property type="entry name" value="ENDONUCLEASE_III_1"/>
    <property type="match status" value="1"/>
</dbReference>
<feature type="domain" description="HhH-GPD" evidence="13">
    <location>
        <begin position="39"/>
        <end position="187"/>
    </location>
</feature>
<keyword evidence="8 12" id="KW-0238">DNA-binding</keyword>
<keyword evidence="7 12" id="KW-0411">Iron-sulfur</keyword>
<dbReference type="GO" id="GO:0140078">
    <property type="term" value="F:class I DNA-(apurinic or apyrimidinic site) endonuclease activity"/>
    <property type="evidence" value="ECO:0007669"/>
    <property type="project" value="UniProtKB-EC"/>
</dbReference>
<keyword evidence="5 12" id="KW-0378">Hydrolase</keyword>
<keyword evidence="6 12" id="KW-0408">Iron</keyword>
<evidence type="ECO:0000259" key="13">
    <source>
        <dbReference type="SMART" id="SM00478"/>
    </source>
</evidence>
<feature type="binding site" evidence="12">
    <location>
        <position position="189"/>
    </location>
    <ligand>
        <name>[4Fe-4S] cluster</name>
        <dbReference type="ChEBI" id="CHEBI:49883"/>
    </ligand>
</feature>
<organism evidence="14 15">
    <name type="scientific">candidate division WWE3 bacterium RIFCSPLOWO2_12_FULL_36_10</name>
    <dbReference type="NCBI Taxonomy" id="1802630"/>
    <lineage>
        <taxon>Bacteria</taxon>
        <taxon>Katanobacteria</taxon>
    </lineage>
</organism>
<dbReference type="SMART" id="SM00525">
    <property type="entry name" value="FES"/>
    <property type="match status" value="1"/>
</dbReference>
<dbReference type="GO" id="GO:0051539">
    <property type="term" value="F:4 iron, 4 sulfur cluster binding"/>
    <property type="evidence" value="ECO:0007669"/>
    <property type="project" value="UniProtKB-UniRule"/>
</dbReference>
<dbReference type="PIRSF" id="PIRSF001435">
    <property type="entry name" value="Nth"/>
    <property type="match status" value="1"/>
</dbReference>
<dbReference type="PANTHER" id="PTHR10359:SF18">
    <property type="entry name" value="ENDONUCLEASE III"/>
    <property type="match status" value="1"/>
</dbReference>
<evidence type="ECO:0000256" key="2">
    <source>
        <dbReference type="ARBA" id="ARBA00022485"/>
    </source>
</evidence>
<comment type="caution">
    <text evidence="14">The sequence shown here is derived from an EMBL/GenBank/DDBJ whole genome shotgun (WGS) entry which is preliminary data.</text>
</comment>
<evidence type="ECO:0000313" key="14">
    <source>
        <dbReference type="EMBL" id="OGC56575.1"/>
    </source>
</evidence>
<keyword evidence="3 12" id="KW-0479">Metal-binding</keyword>
<dbReference type="FunFam" id="1.10.340.30:FF:000001">
    <property type="entry name" value="Endonuclease III"/>
    <property type="match status" value="1"/>
</dbReference>
<evidence type="ECO:0000256" key="4">
    <source>
        <dbReference type="ARBA" id="ARBA00022763"/>
    </source>
</evidence>
<keyword evidence="4 12" id="KW-0227">DNA damage</keyword>
<dbReference type="Pfam" id="PF10576">
    <property type="entry name" value="EndIII_4Fe-2S"/>
    <property type="match status" value="1"/>
</dbReference>
<keyword evidence="10 12" id="KW-0456">Lyase</keyword>
<feature type="binding site" evidence="12">
    <location>
        <position position="205"/>
    </location>
    <ligand>
        <name>[4Fe-4S] cluster</name>
        <dbReference type="ChEBI" id="CHEBI:49883"/>
    </ligand>
</feature>
<dbReference type="InterPro" id="IPR004036">
    <property type="entry name" value="Endonuclease-III-like_CS2"/>
</dbReference>
<dbReference type="Proteomes" id="UP000177763">
    <property type="component" value="Unassembled WGS sequence"/>
</dbReference>
<evidence type="ECO:0000256" key="11">
    <source>
        <dbReference type="ARBA" id="ARBA00023295"/>
    </source>
</evidence>
<reference evidence="14 15" key="1">
    <citation type="journal article" date="2016" name="Nat. Commun.">
        <title>Thousands of microbial genomes shed light on interconnected biogeochemical processes in an aquifer system.</title>
        <authorList>
            <person name="Anantharaman K."/>
            <person name="Brown C.T."/>
            <person name="Hug L.A."/>
            <person name="Sharon I."/>
            <person name="Castelle C.J."/>
            <person name="Probst A.J."/>
            <person name="Thomas B.C."/>
            <person name="Singh A."/>
            <person name="Wilkins M.J."/>
            <person name="Karaoz U."/>
            <person name="Brodie E.L."/>
            <person name="Williams K.H."/>
            <person name="Hubbard S.S."/>
            <person name="Banfield J.F."/>
        </authorList>
    </citation>
    <scope>NUCLEOTIDE SEQUENCE [LARGE SCALE GENOMIC DNA]</scope>
</reference>
<feature type="binding site" evidence="12">
    <location>
        <position position="199"/>
    </location>
    <ligand>
        <name>[4Fe-4S] cluster</name>
        <dbReference type="ChEBI" id="CHEBI:49883"/>
    </ligand>
</feature>
<evidence type="ECO:0000256" key="8">
    <source>
        <dbReference type="ARBA" id="ARBA00023125"/>
    </source>
</evidence>
<evidence type="ECO:0000256" key="3">
    <source>
        <dbReference type="ARBA" id="ARBA00022723"/>
    </source>
</evidence>
<evidence type="ECO:0000256" key="12">
    <source>
        <dbReference type="HAMAP-Rule" id="MF_00942"/>
    </source>
</evidence>
<dbReference type="PROSITE" id="PS01155">
    <property type="entry name" value="ENDONUCLEASE_III_2"/>
    <property type="match status" value="1"/>
</dbReference>